<dbReference type="RefSeq" id="WP_050741977.1">
    <property type="nucleotide sequence ID" value="NZ_LGYO01000078.1"/>
</dbReference>
<keyword evidence="4" id="KW-1185">Reference proteome</keyword>
<feature type="domain" description="Transposase IS4-like" evidence="2">
    <location>
        <begin position="228"/>
        <end position="507"/>
    </location>
</feature>
<dbReference type="PATRIC" id="fig|52689.4.peg.3713"/>
<dbReference type="InterPro" id="IPR047654">
    <property type="entry name" value="IS1634_transpos"/>
</dbReference>
<keyword evidence="1" id="KW-0175">Coiled coil</keyword>
<organism evidence="3 4">
    <name type="scientific">Acetobacterium bakii</name>
    <dbReference type="NCBI Taxonomy" id="52689"/>
    <lineage>
        <taxon>Bacteria</taxon>
        <taxon>Bacillati</taxon>
        <taxon>Bacillota</taxon>
        <taxon>Clostridia</taxon>
        <taxon>Eubacteriales</taxon>
        <taxon>Eubacteriaceae</taxon>
        <taxon>Acetobacterium</taxon>
    </lineage>
</organism>
<evidence type="ECO:0000313" key="3">
    <source>
        <dbReference type="EMBL" id="KNZ40191.1"/>
    </source>
</evidence>
<comment type="caution">
    <text evidence="3">The sequence shown here is derived from an EMBL/GenBank/DDBJ whole genome shotgun (WGS) entry which is preliminary data.</text>
</comment>
<feature type="coiled-coil region" evidence="1">
    <location>
        <begin position="369"/>
        <end position="396"/>
    </location>
</feature>
<evidence type="ECO:0000313" key="4">
    <source>
        <dbReference type="Proteomes" id="UP000036873"/>
    </source>
</evidence>
<evidence type="ECO:0000259" key="2">
    <source>
        <dbReference type="Pfam" id="PF01609"/>
    </source>
</evidence>
<dbReference type="Proteomes" id="UP000036873">
    <property type="component" value="Unassembled WGS sequence"/>
</dbReference>
<dbReference type="EMBL" id="LGYO01000078">
    <property type="protein sequence ID" value="KNZ40191.1"/>
    <property type="molecule type" value="Genomic_DNA"/>
</dbReference>
<dbReference type="AlphaFoldDB" id="A0A0L6TV91"/>
<dbReference type="GO" id="GO:0004803">
    <property type="term" value="F:transposase activity"/>
    <property type="evidence" value="ECO:0007669"/>
    <property type="project" value="InterPro"/>
</dbReference>
<accession>A0A0L6TV91</accession>
<dbReference type="GO" id="GO:0003677">
    <property type="term" value="F:DNA binding"/>
    <property type="evidence" value="ECO:0007669"/>
    <property type="project" value="InterPro"/>
</dbReference>
<dbReference type="PANTHER" id="PTHR34614:SF2">
    <property type="entry name" value="TRANSPOSASE IS4-LIKE DOMAIN-CONTAINING PROTEIN"/>
    <property type="match status" value="1"/>
</dbReference>
<evidence type="ECO:0000256" key="1">
    <source>
        <dbReference type="SAM" id="Coils"/>
    </source>
</evidence>
<dbReference type="InterPro" id="IPR012337">
    <property type="entry name" value="RNaseH-like_sf"/>
</dbReference>
<dbReference type="NCBIfam" id="NF033559">
    <property type="entry name" value="transpos_IS1634"/>
    <property type="match status" value="1"/>
</dbReference>
<dbReference type="OrthoDB" id="9767746at2"/>
<sequence length="582" mass="67959">MRLKVTKSKNAASLYVIKSVYNSKTQSNTSKIVEKLGTEIELREKLNGADPYEWAKEYIKTLNEKEQEQTREILVPFKQSKLIDKGEQHAFNSGYLFLQKIYHELKLDQICKDISQKYKFDFDLNSILSRLIYGRVIFPASKLATYALSKKFIEQPHFDLHQIYRALEVLAKETDFIQSSLYENSLKISKRNTGVLFYDCTNYFFEIEQGDGNKQYGPSKEHRPNPIIQMGLFMDGDGIPLAFSINRGNMNEQLTLKPLEEKIISDFELSKFIVCTDAGLASEANRKFNDKDGRAFITTQSLKKLKAHLKKWALDAAGWKLSGSHQAYDISQLDEMMDQATPEEKTKIIAKVFYKERWIKENGFEQRLIVTYSIKYRDYQRNIRNAQIERAQKIIENNPTKIKKCNANDYKRFIHKTSYTPDGEIAEKEKYSIDQAIIQKEAAFDGFYGVCTNLEDAVAEIIKVNHRRWEIEECFRIMKSEFKARPVYLSNDDRIEAHFTTCFISLIIYRLLEKRLNEEFTCREIVSGLRDMDFFEIKGEGYVPTYTRTDFTDALHESFGFRTDYQIVSTQNMKKILKATKQ</sequence>
<dbReference type="GO" id="GO:0006313">
    <property type="term" value="P:DNA transposition"/>
    <property type="evidence" value="ECO:0007669"/>
    <property type="project" value="InterPro"/>
</dbReference>
<dbReference type="InterPro" id="IPR002559">
    <property type="entry name" value="Transposase_11"/>
</dbReference>
<gene>
    <name evidence="3" type="ORF">AKG39_18970</name>
</gene>
<name>A0A0L6TV91_9FIRM</name>
<dbReference type="STRING" id="52689.AKG39_18970"/>
<dbReference type="Pfam" id="PF01609">
    <property type="entry name" value="DDE_Tnp_1"/>
    <property type="match status" value="1"/>
</dbReference>
<proteinExistence type="predicted"/>
<dbReference type="PANTHER" id="PTHR34614">
    <property type="match status" value="1"/>
</dbReference>
<dbReference type="SUPFAM" id="SSF53098">
    <property type="entry name" value="Ribonuclease H-like"/>
    <property type="match status" value="1"/>
</dbReference>
<protein>
    <submittedName>
        <fullName evidence="3">Transposase</fullName>
    </submittedName>
</protein>
<reference evidence="4" key="1">
    <citation type="submission" date="2015-07" db="EMBL/GenBank/DDBJ databases">
        <title>Draft genome sequence of Acetobacterium bakii DSM 8293, a potential psychrophilic chemical producer through syngas fermentation.</title>
        <authorList>
            <person name="Song Y."/>
            <person name="Hwang S."/>
            <person name="Cho B.-K."/>
        </authorList>
    </citation>
    <scope>NUCLEOTIDE SEQUENCE [LARGE SCALE GENOMIC DNA]</scope>
    <source>
        <strain evidence="4">DSM 8239</strain>
    </source>
</reference>